<gene>
    <name evidence="2" type="ORF">AB1Y20_014534</name>
</gene>
<name>A0AB34IEF6_PRYPA</name>
<accession>A0AB34IEF6</accession>
<proteinExistence type="predicted"/>
<evidence type="ECO:0000313" key="2">
    <source>
        <dbReference type="EMBL" id="KAL1495890.1"/>
    </source>
</evidence>
<feature type="region of interest" description="Disordered" evidence="1">
    <location>
        <begin position="205"/>
        <end position="242"/>
    </location>
</feature>
<comment type="caution">
    <text evidence="2">The sequence shown here is derived from an EMBL/GenBank/DDBJ whole genome shotgun (WGS) entry which is preliminary data.</text>
</comment>
<evidence type="ECO:0000256" key="1">
    <source>
        <dbReference type="SAM" id="MobiDB-lite"/>
    </source>
</evidence>
<protein>
    <submittedName>
        <fullName evidence="2">Uncharacterized protein</fullName>
    </submittedName>
</protein>
<dbReference type="EMBL" id="JBGBPQ010000030">
    <property type="protein sequence ID" value="KAL1495890.1"/>
    <property type="molecule type" value="Genomic_DNA"/>
</dbReference>
<reference evidence="2 3" key="1">
    <citation type="journal article" date="2024" name="Science">
        <title>Giant polyketide synthase enzymes in the biosynthesis of giant marine polyether toxins.</title>
        <authorList>
            <person name="Fallon T.R."/>
            <person name="Shende V.V."/>
            <person name="Wierzbicki I.H."/>
            <person name="Pendleton A.L."/>
            <person name="Watervoot N.F."/>
            <person name="Auber R.P."/>
            <person name="Gonzalez D.J."/>
            <person name="Wisecaver J.H."/>
            <person name="Moore B.S."/>
        </authorList>
    </citation>
    <scope>NUCLEOTIDE SEQUENCE [LARGE SCALE GENOMIC DNA]</scope>
    <source>
        <strain evidence="2 3">12B1</strain>
    </source>
</reference>
<keyword evidence="3" id="KW-1185">Reference proteome</keyword>
<sequence>MAGKPASHPVAPMARVAFMVGHDDDEVLDPKVTQRSRALPERTSAFTGLQSDLAIVECISQNYPQFNVCTLFTVEDLLTTDAKVVIIISYRTQTSFHWYNAFFTALRSLESRGVIVYPRADFKEFISSKSRYMHTLRAAHLCTCPTEVINRVDCVDEFGVLQPCLVEAQLRRSLKELGMIGEEGSFPNGLPLVTKPSNADGGFGVAFWEGSTPPSREDENTGEELSSEAYTSGASGRTYGVQRTHPRTLDQLRCVAMLTCGCDMTNDSVALRDSPTSNGVKRTRGEANRASTASREAYDFYKYVREVALSSERPHLLLQPLVPELAHNFEVKIYFLCRRLFYAVLTYGKERQLAKVLRPTIDHEIFAFLEPLVQESRRALDALPPDGKGDPKILMRVDWGSLAPPMKKLKAAMAHGSALVGEPGGYFINEVELHPGFFVDWDSDPDKTIVPLAHAYGAYIQSLLVHDS</sequence>
<dbReference type="Proteomes" id="UP001515480">
    <property type="component" value="Unassembled WGS sequence"/>
</dbReference>
<organism evidence="2 3">
    <name type="scientific">Prymnesium parvum</name>
    <name type="common">Toxic golden alga</name>
    <dbReference type="NCBI Taxonomy" id="97485"/>
    <lineage>
        <taxon>Eukaryota</taxon>
        <taxon>Haptista</taxon>
        <taxon>Haptophyta</taxon>
        <taxon>Prymnesiophyceae</taxon>
        <taxon>Prymnesiales</taxon>
        <taxon>Prymnesiaceae</taxon>
        <taxon>Prymnesium</taxon>
    </lineage>
</organism>
<dbReference type="AlphaFoldDB" id="A0AB34IEF6"/>
<evidence type="ECO:0000313" key="3">
    <source>
        <dbReference type="Proteomes" id="UP001515480"/>
    </source>
</evidence>